<sequence length="347" mass="38531">MSDSNEESSMILQNMKKRKQCDNQNDDRLSDLPDCVLLHILSFLNTKQVVQTCILSKRWTHLWKRISTLFLHSSNFSTLKCFAKYASKILTLRDTSTALHAFDLDRWGDIELQLFKKVLKCVSSQNTHLKELGISLHGDTSLVMSCVSSCHALTSLKLSLSPRESLTLTSTTLQILSLLPNLLEVKHHSLCNLKSLDVVLIPLYDGSLSQSIKDDMLKKAAAKYHKEVAKFSKAFKARLEPPVIPDGIVDFLRQNSPLAEVNISSDFPHVLNLKQVAESIKGAKIVKYRSRYAAPASSSIAPPSATAHASVAVSASAVPPNLHLYCGEKNEMVYWISLGTVVCNLLK</sequence>
<dbReference type="AlphaFoldDB" id="A0A2K3NSX7"/>
<dbReference type="Proteomes" id="UP000236291">
    <property type="component" value="Unassembled WGS sequence"/>
</dbReference>
<reference evidence="2 3" key="1">
    <citation type="journal article" date="2014" name="Am. J. Bot.">
        <title>Genome assembly and annotation for red clover (Trifolium pratense; Fabaceae).</title>
        <authorList>
            <person name="Istvanek J."/>
            <person name="Jaros M."/>
            <person name="Krenek A."/>
            <person name="Repkova J."/>
        </authorList>
    </citation>
    <scope>NUCLEOTIDE SEQUENCE [LARGE SCALE GENOMIC DNA]</scope>
    <source>
        <strain evidence="3">cv. Tatra</strain>
        <tissue evidence="2">Young leaves</tissue>
    </source>
</reference>
<dbReference type="CDD" id="cd22160">
    <property type="entry name" value="F-box_AtFBL13-like"/>
    <property type="match status" value="1"/>
</dbReference>
<dbReference type="PROSITE" id="PS50181">
    <property type="entry name" value="FBOX"/>
    <property type="match status" value="1"/>
</dbReference>
<dbReference type="ExpressionAtlas" id="A0A2K3NSX7">
    <property type="expression patterns" value="baseline"/>
</dbReference>
<dbReference type="Gene3D" id="1.20.1280.50">
    <property type="match status" value="1"/>
</dbReference>
<comment type="caution">
    <text evidence="2">The sequence shown here is derived from an EMBL/GenBank/DDBJ whole genome shotgun (WGS) entry which is preliminary data.</text>
</comment>
<dbReference type="InterPro" id="IPR001810">
    <property type="entry name" value="F-box_dom"/>
</dbReference>
<protein>
    <submittedName>
        <fullName evidence="2">F-box family protein</fullName>
    </submittedName>
</protein>
<accession>A0A2K3NSX7</accession>
<gene>
    <name evidence="2" type="ORF">L195_g002604</name>
</gene>
<dbReference type="InterPro" id="IPR053781">
    <property type="entry name" value="F-box_AtFBL13-like"/>
</dbReference>
<organism evidence="2 3">
    <name type="scientific">Trifolium pratense</name>
    <name type="common">Red clover</name>
    <dbReference type="NCBI Taxonomy" id="57577"/>
    <lineage>
        <taxon>Eukaryota</taxon>
        <taxon>Viridiplantae</taxon>
        <taxon>Streptophyta</taxon>
        <taxon>Embryophyta</taxon>
        <taxon>Tracheophyta</taxon>
        <taxon>Spermatophyta</taxon>
        <taxon>Magnoliopsida</taxon>
        <taxon>eudicotyledons</taxon>
        <taxon>Gunneridae</taxon>
        <taxon>Pentapetalae</taxon>
        <taxon>rosids</taxon>
        <taxon>fabids</taxon>
        <taxon>Fabales</taxon>
        <taxon>Fabaceae</taxon>
        <taxon>Papilionoideae</taxon>
        <taxon>50 kb inversion clade</taxon>
        <taxon>NPAAA clade</taxon>
        <taxon>Hologalegina</taxon>
        <taxon>IRL clade</taxon>
        <taxon>Trifolieae</taxon>
        <taxon>Trifolium</taxon>
    </lineage>
</organism>
<evidence type="ECO:0000313" key="2">
    <source>
        <dbReference type="EMBL" id="PNY06142.1"/>
    </source>
</evidence>
<dbReference type="PANTHER" id="PTHR32212">
    <property type="entry name" value="CYCLIN-LIKE F-BOX"/>
    <property type="match status" value="1"/>
</dbReference>
<evidence type="ECO:0000313" key="3">
    <source>
        <dbReference type="Proteomes" id="UP000236291"/>
    </source>
</evidence>
<name>A0A2K3NSX7_TRIPR</name>
<dbReference type="EMBL" id="ASHM01001158">
    <property type="protein sequence ID" value="PNY06142.1"/>
    <property type="molecule type" value="Genomic_DNA"/>
</dbReference>
<reference evidence="2 3" key="2">
    <citation type="journal article" date="2017" name="Front. Plant Sci.">
        <title>Gene Classification and Mining of Molecular Markers Useful in Red Clover (Trifolium pratense) Breeding.</title>
        <authorList>
            <person name="Istvanek J."/>
            <person name="Dluhosova J."/>
            <person name="Dluhos P."/>
            <person name="Patkova L."/>
            <person name="Nedelnik J."/>
            <person name="Repkova J."/>
        </authorList>
    </citation>
    <scope>NUCLEOTIDE SEQUENCE [LARGE SCALE GENOMIC DNA]</scope>
    <source>
        <strain evidence="3">cv. Tatra</strain>
        <tissue evidence="2">Young leaves</tissue>
    </source>
</reference>
<feature type="domain" description="F-box" evidence="1">
    <location>
        <begin position="26"/>
        <end position="73"/>
    </location>
</feature>
<dbReference type="PANTHER" id="PTHR32212:SF269">
    <property type="entry name" value="F-BOX_RNI_FBD-LIKE DOMAIN PROTEIN"/>
    <property type="match status" value="1"/>
</dbReference>
<dbReference type="SUPFAM" id="SSF81383">
    <property type="entry name" value="F-box domain"/>
    <property type="match status" value="1"/>
</dbReference>
<dbReference type="InterPro" id="IPR036047">
    <property type="entry name" value="F-box-like_dom_sf"/>
</dbReference>
<evidence type="ECO:0000259" key="1">
    <source>
        <dbReference type="PROSITE" id="PS50181"/>
    </source>
</evidence>
<dbReference type="SMART" id="SM00256">
    <property type="entry name" value="FBOX"/>
    <property type="match status" value="1"/>
</dbReference>
<dbReference type="Pfam" id="PF00646">
    <property type="entry name" value="F-box"/>
    <property type="match status" value="1"/>
</dbReference>
<proteinExistence type="predicted"/>